<evidence type="ECO:0000313" key="1">
    <source>
        <dbReference type="EMBL" id="QHT33812.1"/>
    </source>
</evidence>
<name>A0A6C0EYG0_9ZZZZ</name>
<dbReference type="EMBL" id="MN738979">
    <property type="protein sequence ID" value="QHT33812.1"/>
    <property type="molecule type" value="Genomic_DNA"/>
</dbReference>
<proteinExistence type="predicted"/>
<protein>
    <submittedName>
        <fullName evidence="1">Uncharacterized protein</fullName>
    </submittedName>
</protein>
<sequence>MEIEMNMESLTINENTDETNTYTTLLINKMEDCDISDEDFQSQLETELFQNNFDVYDKSNENIRKVCLDVPNTFAKERQCVCDDEDYIYGVLSLPIEISNIISNYGKQSVQEYVLNFIIENNININYNEKIYSLDNIYGKVIYIYQFVDYYYTILNHITPQRRVTHLPDTMLLWVDNLITLMKQGFSMNMIKYNGYQNEYINVKEEYFNELLYGLNLCVCHLKMIVNHCHNRHIQMWSMDDKHIEKFFRVLNNLCIIIIFMKMVC</sequence>
<accession>A0A6C0EYG0</accession>
<reference evidence="1" key="1">
    <citation type="journal article" date="2020" name="Nature">
        <title>Giant virus diversity and host interactions through global metagenomics.</title>
        <authorList>
            <person name="Schulz F."/>
            <person name="Roux S."/>
            <person name="Paez-Espino D."/>
            <person name="Jungbluth S."/>
            <person name="Walsh D.A."/>
            <person name="Denef V.J."/>
            <person name="McMahon K.D."/>
            <person name="Konstantinidis K.T."/>
            <person name="Eloe-Fadrosh E.A."/>
            <person name="Kyrpides N.C."/>
            <person name="Woyke T."/>
        </authorList>
    </citation>
    <scope>NUCLEOTIDE SEQUENCE</scope>
    <source>
        <strain evidence="1">GVMAG-M-3300009161-52</strain>
    </source>
</reference>
<organism evidence="1">
    <name type="scientific">viral metagenome</name>
    <dbReference type="NCBI Taxonomy" id="1070528"/>
    <lineage>
        <taxon>unclassified sequences</taxon>
        <taxon>metagenomes</taxon>
        <taxon>organismal metagenomes</taxon>
    </lineage>
</organism>
<dbReference type="AlphaFoldDB" id="A0A6C0EYG0"/>